<organism evidence="2 3">
    <name type="scientific">Amniculicola lignicola CBS 123094</name>
    <dbReference type="NCBI Taxonomy" id="1392246"/>
    <lineage>
        <taxon>Eukaryota</taxon>
        <taxon>Fungi</taxon>
        <taxon>Dikarya</taxon>
        <taxon>Ascomycota</taxon>
        <taxon>Pezizomycotina</taxon>
        <taxon>Dothideomycetes</taxon>
        <taxon>Pleosporomycetidae</taxon>
        <taxon>Pleosporales</taxon>
        <taxon>Amniculicolaceae</taxon>
        <taxon>Amniculicola</taxon>
    </lineage>
</organism>
<keyword evidence="3" id="KW-1185">Reference proteome</keyword>
<feature type="region of interest" description="Disordered" evidence="1">
    <location>
        <begin position="47"/>
        <end position="120"/>
    </location>
</feature>
<dbReference type="EMBL" id="ML977590">
    <property type="protein sequence ID" value="KAF2000244.1"/>
    <property type="molecule type" value="Genomic_DNA"/>
</dbReference>
<evidence type="ECO:0000313" key="3">
    <source>
        <dbReference type="Proteomes" id="UP000799779"/>
    </source>
</evidence>
<evidence type="ECO:0000256" key="1">
    <source>
        <dbReference type="SAM" id="MobiDB-lite"/>
    </source>
</evidence>
<feature type="compositionally biased region" description="Low complexity" evidence="1">
    <location>
        <begin position="68"/>
        <end position="80"/>
    </location>
</feature>
<reference evidence="2" key="1">
    <citation type="journal article" date="2020" name="Stud. Mycol.">
        <title>101 Dothideomycetes genomes: a test case for predicting lifestyles and emergence of pathogens.</title>
        <authorList>
            <person name="Haridas S."/>
            <person name="Albert R."/>
            <person name="Binder M."/>
            <person name="Bloem J."/>
            <person name="Labutti K."/>
            <person name="Salamov A."/>
            <person name="Andreopoulos B."/>
            <person name="Baker S."/>
            <person name="Barry K."/>
            <person name="Bills G."/>
            <person name="Bluhm B."/>
            <person name="Cannon C."/>
            <person name="Castanera R."/>
            <person name="Culley D."/>
            <person name="Daum C."/>
            <person name="Ezra D."/>
            <person name="Gonzalez J."/>
            <person name="Henrissat B."/>
            <person name="Kuo A."/>
            <person name="Liang C."/>
            <person name="Lipzen A."/>
            <person name="Lutzoni F."/>
            <person name="Magnuson J."/>
            <person name="Mondo S."/>
            <person name="Nolan M."/>
            <person name="Ohm R."/>
            <person name="Pangilinan J."/>
            <person name="Park H.-J."/>
            <person name="Ramirez L."/>
            <person name="Alfaro M."/>
            <person name="Sun H."/>
            <person name="Tritt A."/>
            <person name="Yoshinaga Y."/>
            <person name="Zwiers L.-H."/>
            <person name="Turgeon B."/>
            <person name="Goodwin S."/>
            <person name="Spatafora J."/>
            <person name="Crous P."/>
            <person name="Grigoriev I."/>
        </authorList>
    </citation>
    <scope>NUCLEOTIDE SEQUENCE</scope>
    <source>
        <strain evidence="2">CBS 123094</strain>
    </source>
</reference>
<dbReference type="Proteomes" id="UP000799779">
    <property type="component" value="Unassembled WGS sequence"/>
</dbReference>
<name>A0A6A5WH34_9PLEO</name>
<sequence>MRNTQVLFQKAVSRWNSQLLRHDAPAAPSSEWKSVAVLSGPLRHARLMQSRLGPSSKGVGSRRRRSGESSASSAQAKRASGPIDGLVKENPGSARPNLRGTAGSGKPSLICIPPHDPDKAHQLPTVPGAVGFGRSWADARPKNLRIATALERLRLTGGRKFREESAEGWDE</sequence>
<dbReference type="AlphaFoldDB" id="A0A6A5WH34"/>
<gene>
    <name evidence="2" type="ORF">P154DRAFT_576261</name>
</gene>
<evidence type="ECO:0000313" key="2">
    <source>
        <dbReference type="EMBL" id="KAF2000244.1"/>
    </source>
</evidence>
<accession>A0A6A5WH34</accession>
<protein>
    <submittedName>
        <fullName evidence="2">Uncharacterized protein</fullName>
    </submittedName>
</protein>
<proteinExistence type="predicted"/>